<evidence type="ECO:0000313" key="3">
    <source>
        <dbReference type="Proteomes" id="UP000036951"/>
    </source>
</evidence>
<proteinExistence type="predicted"/>
<sequence>MKKLFLLFLVLLTCVVSYGQEVSSVTRFLGIPIDGTKAEMISKLKDKGFTSVPETDGMLEGEFNGKDVYVIVQTNNRKVWRIAVMDKNKCDEAQIKINFNNLCYQFENNSKYLGMADQMIPESEDISYEMTVNNKQYQASYCQKLNVEGDTPSSMLNRLVWFTINRTYGEYCISLFYENRYNMANGEDL</sequence>
<keyword evidence="1" id="KW-0732">Signal</keyword>
<accession>A0A8E1R0D2</accession>
<reference evidence="2 3" key="1">
    <citation type="submission" date="2015-06" db="EMBL/GenBank/DDBJ databases">
        <title>Prevotella sp. 109, sp. nov., a novel member of the family Prevotellaceae isolated from human faeces.</title>
        <authorList>
            <person name="Shkoporov A.N."/>
            <person name="Chaplin A.V."/>
            <person name="Kafarskaia L.I."/>
            <person name="Efimov B.A."/>
        </authorList>
    </citation>
    <scope>NUCLEOTIDE SEQUENCE [LARGE SCALE GENOMIC DNA]</scope>
    <source>
        <strain evidence="2 3">109</strain>
    </source>
</reference>
<name>A0A8E1R0D2_9BACT</name>
<dbReference type="EMBL" id="LFQU01000004">
    <property type="protein sequence ID" value="KOO69254.1"/>
    <property type="molecule type" value="Genomic_DNA"/>
</dbReference>
<dbReference type="AlphaFoldDB" id="A0A8E1R0D2"/>
<dbReference type="Proteomes" id="UP000036951">
    <property type="component" value="Unassembled WGS sequence"/>
</dbReference>
<keyword evidence="3" id="KW-1185">Reference proteome</keyword>
<dbReference type="RefSeq" id="WP_053397844.1">
    <property type="nucleotide sequence ID" value="NZ_LFQU01000004.1"/>
</dbReference>
<dbReference type="OrthoDB" id="1025938at2"/>
<gene>
    <name evidence="2" type="ORF">ACU52_04015</name>
</gene>
<protein>
    <submittedName>
        <fullName evidence="2">Uncharacterized protein</fullName>
    </submittedName>
</protein>
<feature type="signal peptide" evidence="1">
    <location>
        <begin position="1"/>
        <end position="19"/>
    </location>
</feature>
<feature type="chain" id="PRO_5034688463" evidence="1">
    <location>
        <begin position="20"/>
        <end position="189"/>
    </location>
</feature>
<comment type="caution">
    <text evidence="2">The sequence shown here is derived from an EMBL/GenBank/DDBJ whole genome shotgun (WGS) entry which is preliminary data.</text>
</comment>
<organism evidence="2 3">
    <name type="scientific">Xylanibacter rarus</name>
    <dbReference type="NCBI Taxonomy" id="1676614"/>
    <lineage>
        <taxon>Bacteria</taxon>
        <taxon>Pseudomonadati</taxon>
        <taxon>Bacteroidota</taxon>
        <taxon>Bacteroidia</taxon>
        <taxon>Bacteroidales</taxon>
        <taxon>Prevotellaceae</taxon>
        <taxon>Xylanibacter</taxon>
    </lineage>
</organism>
<evidence type="ECO:0000256" key="1">
    <source>
        <dbReference type="SAM" id="SignalP"/>
    </source>
</evidence>
<evidence type="ECO:0000313" key="2">
    <source>
        <dbReference type="EMBL" id="KOO69254.1"/>
    </source>
</evidence>